<feature type="compositionally biased region" description="Basic and acidic residues" evidence="5">
    <location>
        <begin position="26"/>
        <end position="44"/>
    </location>
</feature>
<evidence type="ECO:0000256" key="2">
    <source>
        <dbReference type="ARBA" id="ARBA00022679"/>
    </source>
</evidence>
<feature type="region of interest" description="Disordered" evidence="5">
    <location>
        <begin position="515"/>
        <end position="576"/>
    </location>
</feature>
<feature type="compositionally biased region" description="Low complexity" evidence="5">
    <location>
        <begin position="403"/>
        <end position="414"/>
    </location>
</feature>
<keyword evidence="3 4" id="KW-0418">Kinase</keyword>
<dbReference type="InterPro" id="IPR038286">
    <property type="entry name" value="IPK_sf"/>
</dbReference>
<sequence length="1145" mass="127205">MAPTAIVETLTLPPRANESLLPRTLDSSEPRNVDSRPWTHRDLLRSSGRGTSLESTDREKRFKDVAFSSRTYSDTSASSSFATTLDRNLELSNGRPDASVAPSQRSPTRPRKPDHRLSMGPEKAWSIGSEDLNNGQDGQVEKSIAEVLAGVEPNARSRKASHSLRFFKEGLPEEVIKKRDSRLGPSPREKLPPSAHDAEFERHRGAARGEDHFKSLQPSPGPAEEVPGRLARTKTFPLSITAQKYSEEPQDYFRVRREQKGHADPQTPLDGRDLHEENQLPKVSGGSTADRDVRAGSSDTPDAVEDGEISGEEKISSAVFVPHKGPHAAPDSPCDVEEDLDATSDPGIIHQRNADGSAWLVKADEPEVDEPKSPERPAEEIARDPAPNRLVDSGPRSPGIQLPVQAVPAASPSAENERAQQDLSLPPQLGSQDYEDHVHDHQLGTHQPLDAIELVPYSHQVGGHTTLWKFSKRAVCKQLNNRENEFYEDIERYHRDLLPFLPRYIGVLNVTYSKQPRRKSTVKRDEPVASERKKTEQKEQSSDVQANGLSPHDAEGKPDQAGQQASSHARVISQSLQSSSIPIPTVTFMDNQHILPRSLLHPAANAALYSDRARSSSISVPASHYTSNGSTHGGLLARPSLEDRHANSWGTTVVNKKLRHEVFNDAFRNQPINIHRHKKAHQRVLPKKTLDRLLRPQSSDSSLMRVSGAELHLPVVPDQEPSQPVPSRIHQKSQSDLGPSSEPCTESNGESKDVTGTSAPEPDILNESMVPQRKKRRHSGSALRRRPNDVSDSRGDLHYWEEPDEAGYKGDTEGFGGAAPNSDTLTVTPTQGLNGAVETQGKASSTTSSACESAVASGATSPTSEFKRMPRPMNPKEAQTQRGSRVSYFLLLEDLTASMKRPCIMDLKMGTRQYGVEANSKKQKSQQRKCAETTSRELGVRVCGLQVWDVQTETYVFQDKYYGRNLKAGDEFQEALTRFLYDGEDLHSILRHIPNILQKLSQLEVIVRRLRGYRFYAASLLMTYDGDQSGRDNYDTAVDDSTTDFATDTEDVSRVRKRKNKGEIDFKIADFANSLTAWDMDKDKPCPPRHPQDPDRGFLKGLRSLRRYFLKIQQDTRAELGLPAAQRNLVYDPQMDVSEDESVSE</sequence>
<protein>
    <recommendedName>
        <fullName evidence="4">Kinase</fullName>
        <ecNumber evidence="4">2.7.-.-</ecNumber>
    </recommendedName>
</protein>
<feature type="compositionally biased region" description="Polar residues" evidence="5">
    <location>
        <begin position="620"/>
        <end position="630"/>
    </location>
</feature>
<feature type="compositionally biased region" description="Basic and acidic residues" evidence="5">
    <location>
        <begin position="270"/>
        <end position="279"/>
    </location>
</feature>
<dbReference type="EC" id="2.7.-.-" evidence="4"/>
<dbReference type="Gene3D" id="3.30.470.160">
    <property type="entry name" value="Inositol polyphosphate kinase"/>
    <property type="match status" value="1"/>
</dbReference>
<evidence type="ECO:0000256" key="1">
    <source>
        <dbReference type="ARBA" id="ARBA00007374"/>
    </source>
</evidence>
<keyword evidence="2 4" id="KW-0808">Transferase</keyword>
<evidence type="ECO:0000256" key="4">
    <source>
        <dbReference type="RuleBase" id="RU363090"/>
    </source>
</evidence>
<evidence type="ECO:0000313" key="7">
    <source>
        <dbReference type="Proteomes" id="UP001583177"/>
    </source>
</evidence>
<comment type="similarity">
    <text evidence="1 4">Belongs to the inositol phosphokinase (IPK) family.</text>
</comment>
<feature type="compositionally biased region" description="Basic and acidic residues" evidence="5">
    <location>
        <begin position="786"/>
        <end position="812"/>
    </location>
</feature>
<feature type="compositionally biased region" description="Polar residues" evidence="5">
    <location>
        <begin position="821"/>
        <end position="833"/>
    </location>
</feature>
<feature type="compositionally biased region" description="Basic and acidic residues" evidence="5">
    <location>
        <begin position="522"/>
        <end position="541"/>
    </location>
</feature>
<keyword evidence="7" id="KW-1185">Reference proteome</keyword>
<feature type="region of interest" description="Disordered" evidence="5">
    <location>
        <begin position="714"/>
        <end position="882"/>
    </location>
</feature>
<dbReference type="GO" id="GO:0016301">
    <property type="term" value="F:kinase activity"/>
    <property type="evidence" value="ECO:0007669"/>
    <property type="project" value="UniProtKB-KW"/>
</dbReference>
<feature type="region of interest" description="Disordered" evidence="5">
    <location>
        <begin position="15"/>
        <end position="59"/>
    </location>
</feature>
<feature type="region of interest" description="Disordered" evidence="5">
    <location>
        <begin position="620"/>
        <end position="639"/>
    </location>
</feature>
<dbReference type="SUPFAM" id="SSF56104">
    <property type="entry name" value="SAICAR synthase-like"/>
    <property type="match status" value="1"/>
</dbReference>
<evidence type="ECO:0000256" key="5">
    <source>
        <dbReference type="SAM" id="MobiDB-lite"/>
    </source>
</evidence>
<comment type="caution">
    <text evidence="6">The sequence shown here is derived from an EMBL/GenBank/DDBJ whole genome shotgun (WGS) entry which is preliminary data.</text>
</comment>
<feature type="compositionally biased region" description="Polar residues" evidence="5">
    <location>
        <begin position="732"/>
        <end position="758"/>
    </location>
</feature>
<feature type="compositionally biased region" description="Basic and acidic residues" evidence="5">
    <location>
        <begin position="245"/>
        <end position="263"/>
    </location>
</feature>
<evidence type="ECO:0000313" key="6">
    <source>
        <dbReference type="EMBL" id="KAL1851702.1"/>
    </source>
</evidence>
<dbReference type="PANTHER" id="PTHR12400">
    <property type="entry name" value="INOSITOL POLYPHOSPHATE KINASE"/>
    <property type="match status" value="1"/>
</dbReference>
<dbReference type="PANTHER" id="PTHR12400:SF21">
    <property type="entry name" value="KINASE"/>
    <property type="match status" value="1"/>
</dbReference>
<feature type="compositionally biased region" description="Basic and acidic residues" evidence="5">
    <location>
        <begin position="362"/>
        <end position="383"/>
    </location>
</feature>
<reference evidence="6 7" key="1">
    <citation type="journal article" date="2024" name="IMA Fungus">
        <title>IMA Genome - F19 : A genome assembly and annotation guide to empower mycologists, including annotated draft genome sequences of Ceratocystis pirilliformis, Diaporthe australafricana, Fusarium ophioides, Paecilomyces lecythidis, and Sporothrix stenoceras.</title>
        <authorList>
            <person name="Aylward J."/>
            <person name="Wilson A.M."/>
            <person name="Visagie C.M."/>
            <person name="Spraker J."/>
            <person name="Barnes I."/>
            <person name="Buitendag C."/>
            <person name="Ceriani C."/>
            <person name="Del Mar Angel L."/>
            <person name="du Plessis D."/>
            <person name="Fuchs T."/>
            <person name="Gasser K."/>
            <person name="Kramer D."/>
            <person name="Li W."/>
            <person name="Munsamy K."/>
            <person name="Piso A."/>
            <person name="Price J.L."/>
            <person name="Sonnekus B."/>
            <person name="Thomas C."/>
            <person name="van der Nest A."/>
            <person name="van Dijk A."/>
            <person name="van Heerden A."/>
            <person name="van Vuuren N."/>
            <person name="Yilmaz N."/>
            <person name="Duong T.A."/>
            <person name="van der Merwe N.A."/>
            <person name="Wingfield M.J."/>
            <person name="Wingfield B.D."/>
        </authorList>
    </citation>
    <scope>NUCLEOTIDE SEQUENCE [LARGE SCALE GENOMIC DNA]</scope>
    <source>
        <strain evidence="6 7">CMW 18300</strain>
    </source>
</reference>
<evidence type="ECO:0000256" key="3">
    <source>
        <dbReference type="ARBA" id="ARBA00022777"/>
    </source>
</evidence>
<gene>
    <name evidence="6" type="primary">KCS1</name>
    <name evidence="6" type="ORF">Daus18300_012451</name>
</gene>
<dbReference type="EMBL" id="JAWRVE010000169">
    <property type="protein sequence ID" value="KAL1851702.1"/>
    <property type="molecule type" value="Genomic_DNA"/>
</dbReference>
<feature type="compositionally biased region" description="Basic and acidic residues" evidence="5">
    <location>
        <begin position="177"/>
        <end position="214"/>
    </location>
</feature>
<feature type="region of interest" description="Disordered" evidence="5">
    <location>
        <begin position="177"/>
        <end position="431"/>
    </location>
</feature>
<feature type="region of interest" description="Disordered" evidence="5">
    <location>
        <begin position="88"/>
        <end position="136"/>
    </location>
</feature>
<dbReference type="Pfam" id="PF03770">
    <property type="entry name" value="IPK"/>
    <property type="match status" value="1"/>
</dbReference>
<accession>A0ABR3W2M3</accession>
<name>A0ABR3W2M3_9PEZI</name>
<proteinExistence type="inferred from homology"/>
<organism evidence="6 7">
    <name type="scientific">Diaporthe australafricana</name>
    <dbReference type="NCBI Taxonomy" id="127596"/>
    <lineage>
        <taxon>Eukaryota</taxon>
        <taxon>Fungi</taxon>
        <taxon>Dikarya</taxon>
        <taxon>Ascomycota</taxon>
        <taxon>Pezizomycotina</taxon>
        <taxon>Sordariomycetes</taxon>
        <taxon>Sordariomycetidae</taxon>
        <taxon>Diaporthales</taxon>
        <taxon>Diaporthaceae</taxon>
        <taxon>Diaporthe</taxon>
    </lineage>
</organism>
<dbReference type="Proteomes" id="UP001583177">
    <property type="component" value="Unassembled WGS sequence"/>
</dbReference>
<feature type="compositionally biased region" description="Low complexity" evidence="5">
    <location>
        <begin position="843"/>
        <end position="857"/>
    </location>
</feature>
<feature type="compositionally biased region" description="Basic residues" evidence="5">
    <location>
        <begin position="772"/>
        <end position="785"/>
    </location>
</feature>
<dbReference type="InterPro" id="IPR005522">
    <property type="entry name" value="IPK"/>
</dbReference>